<dbReference type="Proteomes" id="UP001234216">
    <property type="component" value="Unassembled WGS sequence"/>
</dbReference>
<gene>
    <name evidence="2" type="ORF">QFZ22_007769</name>
</gene>
<reference evidence="2" key="1">
    <citation type="submission" date="2023-07" db="EMBL/GenBank/DDBJ databases">
        <title>Comparative genomics of wheat-associated soil bacteria to identify genetic determinants of phenazine resistance.</title>
        <authorList>
            <person name="Mouncey N."/>
        </authorList>
    </citation>
    <scope>NUCLEOTIDE SEQUENCE</scope>
    <source>
        <strain evidence="2">V4I22</strain>
    </source>
</reference>
<dbReference type="AlphaFoldDB" id="A0AAW8FPR1"/>
<proteinExistence type="predicted"/>
<evidence type="ECO:0000313" key="2">
    <source>
        <dbReference type="EMBL" id="MDQ0911784.1"/>
    </source>
</evidence>
<dbReference type="EMBL" id="JAUSZV010000005">
    <property type="protein sequence ID" value="MDQ0911784.1"/>
    <property type="molecule type" value="Genomic_DNA"/>
</dbReference>
<name>A0AAW8FPR1_9ACTN</name>
<accession>A0AAW8FPR1</accession>
<feature type="region of interest" description="Disordered" evidence="1">
    <location>
        <begin position="22"/>
        <end position="43"/>
    </location>
</feature>
<organism evidence="2 3">
    <name type="scientific">Streptomyces canus</name>
    <dbReference type="NCBI Taxonomy" id="58343"/>
    <lineage>
        <taxon>Bacteria</taxon>
        <taxon>Bacillati</taxon>
        <taxon>Actinomycetota</taxon>
        <taxon>Actinomycetes</taxon>
        <taxon>Kitasatosporales</taxon>
        <taxon>Streptomycetaceae</taxon>
        <taxon>Streptomyces</taxon>
        <taxon>Streptomyces aurantiacus group</taxon>
    </lineage>
</organism>
<evidence type="ECO:0000313" key="3">
    <source>
        <dbReference type="Proteomes" id="UP001234216"/>
    </source>
</evidence>
<sequence>MDGVGMDARTGIRDEACQAVLEGSVRPSRPGGSRRAQETPVGPLRGCWGVLAEVLS</sequence>
<comment type="caution">
    <text evidence="2">The sequence shown here is derived from an EMBL/GenBank/DDBJ whole genome shotgun (WGS) entry which is preliminary data.</text>
</comment>
<protein>
    <submittedName>
        <fullName evidence="2">Uncharacterized protein</fullName>
    </submittedName>
</protein>
<evidence type="ECO:0000256" key="1">
    <source>
        <dbReference type="SAM" id="MobiDB-lite"/>
    </source>
</evidence>